<protein>
    <submittedName>
        <fullName evidence="2">Uncharacterized protein</fullName>
    </submittedName>
</protein>
<reference evidence="1" key="1">
    <citation type="journal article" date="2020" name="Nat. Genet.">
        <title>Genomic diversifications of five Gossypium allopolyploid species and their impact on cotton improvement.</title>
        <authorList>
            <person name="Chen Z.J."/>
            <person name="Sreedasyam A."/>
            <person name="Ando A."/>
            <person name="Song Q."/>
            <person name="De Santiago L.M."/>
            <person name="Hulse-Kemp A.M."/>
            <person name="Ding M."/>
            <person name="Ye W."/>
            <person name="Kirkbride R.C."/>
            <person name="Jenkins J."/>
            <person name="Plott C."/>
            <person name="Lovell J."/>
            <person name="Lin Y.M."/>
            <person name="Vaughn R."/>
            <person name="Liu B."/>
            <person name="Simpson S."/>
            <person name="Scheffler B.E."/>
            <person name="Wen L."/>
            <person name="Saski C.A."/>
            <person name="Grover C.E."/>
            <person name="Hu G."/>
            <person name="Conover J.L."/>
            <person name="Carlson J.W."/>
            <person name="Shu S."/>
            <person name="Boston L.B."/>
            <person name="Williams M."/>
            <person name="Peterson D.G."/>
            <person name="McGee K."/>
            <person name="Jones D.C."/>
            <person name="Wendel J.F."/>
            <person name="Stelly D.M."/>
            <person name="Grimwood J."/>
            <person name="Schmutz J."/>
        </authorList>
    </citation>
    <scope>NUCLEOTIDE SEQUENCE [LARGE SCALE GENOMIC DNA]</scope>
    <source>
        <strain evidence="1">cv. TM-1</strain>
    </source>
</reference>
<name>A0ABM3BLQ7_GOSHI</name>
<accession>A0ABM3BLQ7</accession>
<evidence type="ECO:0000313" key="2">
    <source>
        <dbReference type="RefSeq" id="XP_040967990.1"/>
    </source>
</evidence>
<organism evidence="1 2">
    <name type="scientific">Gossypium hirsutum</name>
    <name type="common">Upland cotton</name>
    <name type="synonym">Gossypium mexicanum</name>
    <dbReference type="NCBI Taxonomy" id="3635"/>
    <lineage>
        <taxon>Eukaryota</taxon>
        <taxon>Viridiplantae</taxon>
        <taxon>Streptophyta</taxon>
        <taxon>Embryophyta</taxon>
        <taxon>Tracheophyta</taxon>
        <taxon>Spermatophyta</taxon>
        <taxon>Magnoliopsida</taxon>
        <taxon>eudicotyledons</taxon>
        <taxon>Gunneridae</taxon>
        <taxon>Pentapetalae</taxon>
        <taxon>rosids</taxon>
        <taxon>malvids</taxon>
        <taxon>Malvales</taxon>
        <taxon>Malvaceae</taxon>
        <taxon>Malvoideae</taxon>
        <taxon>Gossypium</taxon>
    </lineage>
</organism>
<dbReference type="PANTHER" id="PTHR11439">
    <property type="entry name" value="GAG-POL-RELATED RETROTRANSPOSON"/>
    <property type="match status" value="1"/>
</dbReference>
<keyword evidence="1" id="KW-1185">Reference proteome</keyword>
<gene>
    <name evidence="2" type="primary">LOC121228993</name>
</gene>
<dbReference type="Proteomes" id="UP000818029">
    <property type="component" value="Chromosome A05"/>
</dbReference>
<dbReference type="PANTHER" id="PTHR11439:SF503">
    <property type="entry name" value="CYSTEINE-RICH RLK (RECEPTOR-LIKE PROTEIN KINASE) 8"/>
    <property type="match status" value="1"/>
</dbReference>
<evidence type="ECO:0000313" key="1">
    <source>
        <dbReference type="Proteomes" id="UP000818029"/>
    </source>
</evidence>
<reference evidence="2" key="2">
    <citation type="submission" date="2025-08" db="UniProtKB">
        <authorList>
            <consortium name="RefSeq"/>
        </authorList>
    </citation>
    <scope>IDENTIFICATION</scope>
</reference>
<proteinExistence type="predicted"/>
<dbReference type="GeneID" id="121228993"/>
<dbReference type="RefSeq" id="XP_040967990.1">
    <property type="nucleotide sequence ID" value="XM_041112056.1"/>
</dbReference>
<sequence length="151" mass="16698">MLNCKATSTPVAIGGKLSSQGDFEKVSESTYRSLVGCLLYLIASRPDIMFAVSLLSRFMHCCNEKHFQTAKRVLRVELIGESIDLQGSKVRRIAIGCVIGSRAQLIVLDAAISQDDLIDHMRSCPYYMPFTCTIETRLVFHPPAIAHYTAG</sequence>